<dbReference type="AlphaFoldDB" id="X1JP04"/>
<keyword evidence="2" id="KW-0547">Nucleotide-binding</keyword>
<dbReference type="InterPro" id="IPR003008">
    <property type="entry name" value="Tubulin_FtsZ_GTPase"/>
</dbReference>
<dbReference type="InterPro" id="IPR037103">
    <property type="entry name" value="Tubulin/FtsZ-like_C"/>
</dbReference>
<feature type="non-terminal residue" evidence="6">
    <location>
        <position position="1"/>
    </location>
</feature>
<dbReference type="PANTHER" id="PTHR30314:SF3">
    <property type="entry name" value="MITOCHONDRIAL DIVISION PROTEIN FSZA"/>
    <property type="match status" value="1"/>
</dbReference>
<dbReference type="GO" id="GO:0005525">
    <property type="term" value="F:GTP binding"/>
    <property type="evidence" value="ECO:0007669"/>
    <property type="project" value="UniProtKB-KW"/>
</dbReference>
<evidence type="ECO:0000256" key="1">
    <source>
        <dbReference type="ARBA" id="ARBA00009690"/>
    </source>
</evidence>
<feature type="region of interest" description="Disordered" evidence="4">
    <location>
        <begin position="204"/>
        <end position="224"/>
    </location>
</feature>
<feature type="domain" description="Tubulin/FtsZ 2-layer sandwich" evidence="5">
    <location>
        <begin position="58"/>
        <end position="176"/>
    </location>
</feature>
<dbReference type="Pfam" id="PF12327">
    <property type="entry name" value="FtsZ_C"/>
    <property type="match status" value="1"/>
</dbReference>
<dbReference type="GO" id="GO:0003924">
    <property type="term" value="F:GTPase activity"/>
    <property type="evidence" value="ECO:0007669"/>
    <property type="project" value="InterPro"/>
</dbReference>
<comment type="caution">
    <text evidence="6">The sequence shown here is derived from an EMBL/GenBank/DDBJ whole genome shotgun (WGS) entry which is preliminary data.</text>
</comment>
<gene>
    <name evidence="6" type="ORF">S03H2_47411</name>
</gene>
<name>X1JP04_9ZZZZ</name>
<dbReference type="Gene3D" id="3.30.1330.20">
    <property type="entry name" value="Tubulin/FtsZ, C-terminal domain"/>
    <property type="match status" value="1"/>
</dbReference>
<dbReference type="InterPro" id="IPR024757">
    <property type="entry name" value="FtsZ_C"/>
</dbReference>
<dbReference type="CDD" id="cd02201">
    <property type="entry name" value="FtsZ_type1"/>
    <property type="match status" value="1"/>
</dbReference>
<reference evidence="6" key="1">
    <citation type="journal article" date="2014" name="Front. Microbiol.">
        <title>High frequency of phylogenetically diverse reductive dehalogenase-homologous genes in deep subseafloor sedimentary metagenomes.</title>
        <authorList>
            <person name="Kawai M."/>
            <person name="Futagami T."/>
            <person name="Toyoda A."/>
            <person name="Takaki Y."/>
            <person name="Nishi S."/>
            <person name="Hori S."/>
            <person name="Arai W."/>
            <person name="Tsubouchi T."/>
            <person name="Morono Y."/>
            <person name="Uchiyama I."/>
            <person name="Ito T."/>
            <person name="Fujiyama A."/>
            <person name="Inagaki F."/>
            <person name="Takami H."/>
        </authorList>
    </citation>
    <scope>NUCLEOTIDE SEQUENCE</scope>
    <source>
        <strain evidence="6">Expedition CK06-06</strain>
    </source>
</reference>
<sequence length="224" mass="24567">GLIELKENTDTLIHIPNEKLFEVVDRKTTILDAFKRIDAILSQGVSSIVELITQPGVINLDFADIKAVIENGGESIMGVGKGKGPERAVNAAKEAITNRLLEGRDIGSAKNILVSITGGPDLTLHEVKDAVRTINNSLPSLSHSVFGAVIDERLIEEMKITVIATGLSEKKEVSLPPPKKPRAKREKKEPTLFDAVETTVIEGENIDTPTYLRKRQKQRKTEED</sequence>
<dbReference type="GO" id="GO:0032153">
    <property type="term" value="C:cell division site"/>
    <property type="evidence" value="ECO:0007669"/>
    <property type="project" value="TreeGrafter"/>
</dbReference>
<evidence type="ECO:0000259" key="5">
    <source>
        <dbReference type="SMART" id="SM00865"/>
    </source>
</evidence>
<evidence type="ECO:0000256" key="2">
    <source>
        <dbReference type="ARBA" id="ARBA00022741"/>
    </source>
</evidence>
<organism evidence="6">
    <name type="scientific">marine sediment metagenome</name>
    <dbReference type="NCBI Taxonomy" id="412755"/>
    <lineage>
        <taxon>unclassified sequences</taxon>
        <taxon>metagenomes</taxon>
        <taxon>ecological metagenomes</taxon>
    </lineage>
</organism>
<evidence type="ECO:0000256" key="3">
    <source>
        <dbReference type="ARBA" id="ARBA00023134"/>
    </source>
</evidence>
<dbReference type="SUPFAM" id="SSF55307">
    <property type="entry name" value="Tubulin C-terminal domain-like"/>
    <property type="match status" value="1"/>
</dbReference>
<dbReference type="Gene3D" id="3.40.50.1440">
    <property type="entry name" value="Tubulin/FtsZ, GTPase domain"/>
    <property type="match status" value="1"/>
</dbReference>
<evidence type="ECO:0000256" key="4">
    <source>
        <dbReference type="SAM" id="MobiDB-lite"/>
    </source>
</evidence>
<dbReference type="InterPro" id="IPR045061">
    <property type="entry name" value="FtsZ/CetZ"/>
</dbReference>
<dbReference type="PANTHER" id="PTHR30314">
    <property type="entry name" value="CELL DIVISION PROTEIN FTSZ-RELATED"/>
    <property type="match status" value="1"/>
</dbReference>
<dbReference type="GO" id="GO:0051301">
    <property type="term" value="P:cell division"/>
    <property type="evidence" value="ECO:0007669"/>
    <property type="project" value="TreeGrafter"/>
</dbReference>
<evidence type="ECO:0000313" key="6">
    <source>
        <dbReference type="EMBL" id="GAH71518.1"/>
    </source>
</evidence>
<accession>X1JP04</accession>
<dbReference type="InterPro" id="IPR036525">
    <property type="entry name" value="Tubulin/FtsZ_GTPase_sf"/>
</dbReference>
<comment type="similarity">
    <text evidence="1">Belongs to the FtsZ family.</text>
</comment>
<dbReference type="GO" id="GO:0005737">
    <property type="term" value="C:cytoplasm"/>
    <property type="evidence" value="ECO:0007669"/>
    <property type="project" value="TreeGrafter"/>
</dbReference>
<dbReference type="InterPro" id="IPR008280">
    <property type="entry name" value="Tub_FtsZ_C"/>
</dbReference>
<feature type="region of interest" description="Disordered" evidence="4">
    <location>
        <begin position="170"/>
        <end position="191"/>
    </location>
</feature>
<dbReference type="PRINTS" id="PR00423">
    <property type="entry name" value="CELLDVISFTSZ"/>
</dbReference>
<protein>
    <recommendedName>
        <fullName evidence="5">Tubulin/FtsZ 2-layer sandwich domain-containing protein</fullName>
    </recommendedName>
</protein>
<dbReference type="SMART" id="SM00865">
    <property type="entry name" value="Tubulin_C"/>
    <property type="match status" value="1"/>
</dbReference>
<dbReference type="SUPFAM" id="SSF52490">
    <property type="entry name" value="Tubulin nucleotide-binding domain-like"/>
    <property type="match status" value="1"/>
</dbReference>
<dbReference type="InterPro" id="IPR000158">
    <property type="entry name" value="Cell_div_FtsZ"/>
</dbReference>
<dbReference type="EMBL" id="BARU01029834">
    <property type="protein sequence ID" value="GAH71518.1"/>
    <property type="molecule type" value="Genomic_DNA"/>
</dbReference>
<keyword evidence="3" id="KW-0342">GTP-binding</keyword>
<proteinExistence type="inferred from homology"/>
<dbReference type="InterPro" id="IPR018316">
    <property type="entry name" value="Tubulin/FtsZ_2-layer-sand-dom"/>
</dbReference>